<name>A0A5B6TJB1_9BACT</name>
<dbReference type="AlphaFoldDB" id="A0A5B6TJB1"/>
<gene>
    <name evidence="2" type="ORF">FOA19_01880</name>
</gene>
<evidence type="ECO:0000256" key="1">
    <source>
        <dbReference type="SAM" id="SignalP"/>
    </source>
</evidence>
<sequence length="285" mass="30871">MKKLKSFLSLILLGAFGLSACQDDDHELGAMLSPSDVSIKVVQDLSLDPGGNTVILINETPETISMWDYQTGRSTRTIDTVRYAFAGDYTIKFSAVTGGGIVELPAKTIKVTQNNLNYVNDPLWTALSGGPGNEKTWILDIDAHHFDGPMYFYGTDTGWEGVCTKAGGDCWNWNPDYKGNSWLMPYGDYGTMTFSLKGGATVTANHTMIPGKGTETGTYFLDAAKKTLTLTGASILHDAGRDACVADWGNIRLLTLTENSMQLAVLRKGSCEGPALLVYNFVPKP</sequence>
<dbReference type="SUPFAM" id="SSF74853">
    <property type="entry name" value="Lamin A/C globular tail domain"/>
    <property type="match status" value="1"/>
</dbReference>
<organism evidence="2 3">
    <name type="scientific">Rufibacter hautae</name>
    <dbReference type="NCBI Taxonomy" id="2595005"/>
    <lineage>
        <taxon>Bacteria</taxon>
        <taxon>Pseudomonadati</taxon>
        <taxon>Bacteroidota</taxon>
        <taxon>Cytophagia</taxon>
        <taxon>Cytophagales</taxon>
        <taxon>Hymenobacteraceae</taxon>
        <taxon>Rufibacter</taxon>
    </lineage>
</organism>
<comment type="caution">
    <text evidence="2">The sequence shown here is derived from an EMBL/GenBank/DDBJ whole genome shotgun (WGS) entry which is preliminary data.</text>
</comment>
<proteinExistence type="predicted"/>
<reference evidence="2 3" key="1">
    <citation type="submission" date="2019-07" db="EMBL/GenBank/DDBJ databases">
        <title>Rufibacter sp. nov., isolated from lake sediment.</title>
        <authorList>
            <person name="Qu J.-H."/>
        </authorList>
    </citation>
    <scope>NUCLEOTIDE SEQUENCE [LARGE SCALE GENOMIC DNA]</scope>
    <source>
        <strain evidence="2 3">NBS58-1</strain>
    </source>
</reference>
<feature type="chain" id="PRO_5023088824" description="PKD domain-containing protein" evidence="1">
    <location>
        <begin position="21"/>
        <end position="285"/>
    </location>
</feature>
<accession>A0A5B6TJB1</accession>
<evidence type="ECO:0000313" key="3">
    <source>
        <dbReference type="Proteomes" id="UP000324133"/>
    </source>
</evidence>
<evidence type="ECO:0000313" key="2">
    <source>
        <dbReference type="EMBL" id="KAA3439459.1"/>
    </source>
</evidence>
<keyword evidence="1" id="KW-0732">Signal</keyword>
<evidence type="ECO:0008006" key="4">
    <source>
        <dbReference type="Google" id="ProtNLM"/>
    </source>
</evidence>
<feature type="signal peptide" evidence="1">
    <location>
        <begin position="1"/>
        <end position="20"/>
    </location>
</feature>
<protein>
    <recommendedName>
        <fullName evidence="4">PKD domain-containing protein</fullName>
    </recommendedName>
</protein>
<dbReference type="PROSITE" id="PS51257">
    <property type="entry name" value="PROKAR_LIPOPROTEIN"/>
    <property type="match status" value="1"/>
</dbReference>
<dbReference type="Proteomes" id="UP000324133">
    <property type="component" value="Unassembled WGS sequence"/>
</dbReference>
<dbReference type="InterPro" id="IPR036415">
    <property type="entry name" value="Lamin_tail_dom_sf"/>
</dbReference>
<dbReference type="RefSeq" id="WP_149089102.1">
    <property type="nucleotide sequence ID" value="NZ_VKKY01000001.1"/>
</dbReference>
<dbReference type="EMBL" id="VKKY01000001">
    <property type="protein sequence ID" value="KAA3439459.1"/>
    <property type="molecule type" value="Genomic_DNA"/>
</dbReference>
<keyword evidence="3" id="KW-1185">Reference proteome</keyword>
<dbReference type="OrthoDB" id="646668at2"/>